<dbReference type="AlphaFoldDB" id="A0A7W9CK86"/>
<evidence type="ECO:0000259" key="1">
    <source>
        <dbReference type="Pfam" id="PF09537"/>
    </source>
</evidence>
<dbReference type="RefSeq" id="WP_183214223.1">
    <property type="nucleotide sequence ID" value="NZ_JACHOR010000005.1"/>
</dbReference>
<keyword evidence="3" id="KW-1185">Reference proteome</keyword>
<gene>
    <name evidence="2" type="ORF">GGR13_002846</name>
</gene>
<reference evidence="2 3" key="1">
    <citation type="submission" date="2020-08" db="EMBL/GenBank/DDBJ databases">
        <title>Genomic Encyclopedia of Type Strains, Phase IV (KMG-IV): sequencing the most valuable type-strain genomes for metagenomic binning, comparative biology and taxonomic classification.</title>
        <authorList>
            <person name="Goeker M."/>
        </authorList>
    </citation>
    <scope>NUCLEOTIDE SEQUENCE [LARGE SCALE GENOMIC DNA]</scope>
    <source>
        <strain evidence="2 3">DSM 4737</strain>
    </source>
</reference>
<dbReference type="EMBL" id="JACHOR010000005">
    <property type="protein sequence ID" value="MBB5747225.1"/>
    <property type="molecule type" value="Genomic_DNA"/>
</dbReference>
<sequence length="139" mass="14828">MAIDNRHDIKLLNGLYSALLDNATTYGEAAEATPDAGHADFYRTREAHRRGLAAGLATEIEARGGEATHGEGLVATARKVVKDVKVALGRDEAAALSAIEQDETALLARFDRALDDAAMSATTRETIRRARGEVARGKP</sequence>
<proteinExistence type="predicted"/>
<dbReference type="InterPro" id="IPR011971">
    <property type="entry name" value="CHP02284"/>
</dbReference>
<protein>
    <submittedName>
        <fullName evidence="2">Uncharacterized protein (TIGR02284 family)</fullName>
    </submittedName>
</protein>
<comment type="caution">
    <text evidence="2">The sequence shown here is derived from an EMBL/GenBank/DDBJ whole genome shotgun (WGS) entry which is preliminary data.</text>
</comment>
<dbReference type="NCBIfam" id="TIGR02284">
    <property type="entry name" value="PA2169 family four-helix-bundle protein"/>
    <property type="match status" value="1"/>
</dbReference>
<name>A0A7W9CK86_9CAUL</name>
<organism evidence="2 3">
    <name type="scientific">Brevundimonas variabilis</name>
    <dbReference type="NCBI Taxonomy" id="74312"/>
    <lineage>
        <taxon>Bacteria</taxon>
        <taxon>Pseudomonadati</taxon>
        <taxon>Pseudomonadota</taxon>
        <taxon>Alphaproteobacteria</taxon>
        <taxon>Caulobacterales</taxon>
        <taxon>Caulobacteraceae</taxon>
        <taxon>Brevundimonas</taxon>
    </lineage>
</organism>
<evidence type="ECO:0000313" key="3">
    <source>
        <dbReference type="Proteomes" id="UP000545037"/>
    </source>
</evidence>
<accession>A0A7W9CK86</accession>
<evidence type="ECO:0000313" key="2">
    <source>
        <dbReference type="EMBL" id="MBB5747225.1"/>
    </source>
</evidence>
<dbReference type="Gene3D" id="1.20.1260.10">
    <property type="match status" value="1"/>
</dbReference>
<dbReference type="Pfam" id="PF09537">
    <property type="entry name" value="DUF2383"/>
    <property type="match status" value="1"/>
</dbReference>
<feature type="domain" description="DUF2383" evidence="1">
    <location>
        <begin position="10"/>
        <end position="115"/>
    </location>
</feature>
<dbReference type="InterPro" id="IPR012347">
    <property type="entry name" value="Ferritin-like"/>
</dbReference>
<dbReference type="InterPro" id="IPR019052">
    <property type="entry name" value="DUF2383"/>
</dbReference>
<dbReference type="Proteomes" id="UP000545037">
    <property type="component" value="Unassembled WGS sequence"/>
</dbReference>